<proteinExistence type="predicted"/>
<keyword evidence="4 6" id="KW-0472">Membrane</keyword>
<dbReference type="GO" id="GO:0050897">
    <property type="term" value="F:cobalt ion binding"/>
    <property type="evidence" value="ECO:0007669"/>
    <property type="project" value="TreeGrafter"/>
</dbReference>
<keyword evidence="8" id="KW-1185">Reference proteome</keyword>
<dbReference type="GO" id="GO:0005886">
    <property type="term" value="C:plasma membrane"/>
    <property type="evidence" value="ECO:0007669"/>
    <property type="project" value="UniProtKB-SubCell"/>
</dbReference>
<dbReference type="Pfam" id="PF01544">
    <property type="entry name" value="CorA"/>
    <property type="match status" value="1"/>
</dbReference>
<evidence type="ECO:0000256" key="3">
    <source>
        <dbReference type="ARBA" id="ARBA00022989"/>
    </source>
</evidence>
<organism evidence="7 8">
    <name type="scientific">Exidia glandulosa HHB12029</name>
    <dbReference type="NCBI Taxonomy" id="1314781"/>
    <lineage>
        <taxon>Eukaryota</taxon>
        <taxon>Fungi</taxon>
        <taxon>Dikarya</taxon>
        <taxon>Basidiomycota</taxon>
        <taxon>Agaricomycotina</taxon>
        <taxon>Agaricomycetes</taxon>
        <taxon>Auriculariales</taxon>
        <taxon>Exidiaceae</taxon>
        <taxon>Exidia</taxon>
    </lineage>
</organism>
<dbReference type="InterPro" id="IPR045863">
    <property type="entry name" value="CorA_TM1_TM2"/>
</dbReference>
<keyword evidence="3 6" id="KW-1133">Transmembrane helix</keyword>
<dbReference type="GO" id="GO:0015095">
    <property type="term" value="F:magnesium ion transmembrane transporter activity"/>
    <property type="evidence" value="ECO:0007669"/>
    <property type="project" value="TreeGrafter"/>
</dbReference>
<dbReference type="GO" id="GO:0015087">
    <property type="term" value="F:cobalt ion transmembrane transporter activity"/>
    <property type="evidence" value="ECO:0007669"/>
    <property type="project" value="TreeGrafter"/>
</dbReference>
<dbReference type="InterPro" id="IPR002523">
    <property type="entry name" value="MgTranspt_CorA/ZnTranspt_ZntB"/>
</dbReference>
<feature type="transmembrane region" description="Helical" evidence="6">
    <location>
        <begin position="501"/>
        <end position="521"/>
    </location>
</feature>
<evidence type="ECO:0008006" key="9">
    <source>
        <dbReference type="Google" id="ProtNLM"/>
    </source>
</evidence>
<dbReference type="OrthoDB" id="3231000at2759"/>
<dbReference type="InParanoid" id="A0A165HPR5"/>
<evidence type="ECO:0000256" key="1">
    <source>
        <dbReference type="ARBA" id="ARBA00004651"/>
    </source>
</evidence>
<dbReference type="Gene3D" id="1.20.58.340">
    <property type="entry name" value="Magnesium transport protein CorA, transmembrane region"/>
    <property type="match status" value="1"/>
</dbReference>
<protein>
    <recommendedName>
        <fullName evidence="9">Cora-domain-containing protein</fullName>
    </recommendedName>
</protein>
<evidence type="ECO:0000256" key="4">
    <source>
        <dbReference type="ARBA" id="ARBA00023136"/>
    </source>
</evidence>
<name>A0A165HPR5_EXIGL</name>
<sequence length="666" mass="74672">MTAPQSIQLTIHDPDGGDIITRARSRKDSDAVRTSAAPESLQGRRSAAKEPPINRFASPSCPWPWAGDTESDEAEDANSPLPGSRPPSPAPNHTFTTSNWRGYPEALFPNWTTSVVERCGIQAMIDAQWAVRCTIYSVDVMDGARVGNLQTVTHNVSTVGSELLPDPTNTIDTIEQLLETRLDDEHVRLRCLCVDELSGDVLQMLGSYYRIEPFYFSSAINGIPSRYHESFDPTGTRRGDHMYITLPFLRMTKDATFQPGRESDNQPEVIHAGVVEQGINVFEPLVLVSGDKKTRHTLKQDMLAVLLVRVVGQQTLITIHPDSAQDSARKLQKRIFMAGKGIYWGNLMRSVADPIFVLLIVMWSALYAWDEAMLVLYNHITYLETRVIKFTLEDMNLAPQLHAVRAHLLHYDELLEEFEMSLAFLGEVGISQHETDETTAAAAKKLLKKELSTLSLQVARLRRQRNMQDSRLNNVMKLVLSILNIKETQTSLQHGESMKQITYLTMIYLPASFIASVFGMNVAEIVPQTNGTLAHYFAATIPLAALTVWIAVGVSSRVEKRNAHMLRHIFWPFFAVWESIKAGCDFIVKGAYKAREKSRTPSEMLYQDGDPISRCSRTRSRGGRLGDLDIPMQRRNTSRSRIGRSTSQRRLTASQPDIAVAARDFA</sequence>
<dbReference type="SUPFAM" id="SSF144083">
    <property type="entry name" value="Magnesium transport protein CorA, transmembrane region"/>
    <property type="match status" value="1"/>
</dbReference>
<evidence type="ECO:0000313" key="7">
    <source>
        <dbReference type="EMBL" id="KZV92283.1"/>
    </source>
</evidence>
<reference evidence="7 8" key="1">
    <citation type="journal article" date="2016" name="Mol. Biol. Evol.">
        <title>Comparative Genomics of Early-Diverging Mushroom-Forming Fungi Provides Insights into the Origins of Lignocellulose Decay Capabilities.</title>
        <authorList>
            <person name="Nagy L.G."/>
            <person name="Riley R."/>
            <person name="Tritt A."/>
            <person name="Adam C."/>
            <person name="Daum C."/>
            <person name="Floudas D."/>
            <person name="Sun H."/>
            <person name="Yadav J.S."/>
            <person name="Pangilinan J."/>
            <person name="Larsson K.H."/>
            <person name="Matsuura K."/>
            <person name="Barry K."/>
            <person name="Labutti K."/>
            <person name="Kuo R."/>
            <person name="Ohm R.A."/>
            <person name="Bhattacharya S.S."/>
            <person name="Shirouzu T."/>
            <person name="Yoshinaga Y."/>
            <person name="Martin F.M."/>
            <person name="Grigoriev I.V."/>
            <person name="Hibbett D.S."/>
        </authorList>
    </citation>
    <scope>NUCLEOTIDE SEQUENCE [LARGE SCALE GENOMIC DNA]</scope>
    <source>
        <strain evidence="7 8">HHB12029</strain>
    </source>
</reference>
<dbReference type="Proteomes" id="UP000077266">
    <property type="component" value="Unassembled WGS sequence"/>
</dbReference>
<dbReference type="AlphaFoldDB" id="A0A165HPR5"/>
<dbReference type="STRING" id="1314781.A0A165HPR5"/>
<dbReference type="PANTHER" id="PTHR46494">
    <property type="entry name" value="CORA FAMILY METAL ION TRANSPORTER (EUROFUNG)"/>
    <property type="match status" value="1"/>
</dbReference>
<evidence type="ECO:0000256" key="2">
    <source>
        <dbReference type="ARBA" id="ARBA00022692"/>
    </source>
</evidence>
<keyword evidence="2 6" id="KW-0812">Transmembrane</keyword>
<feature type="region of interest" description="Disordered" evidence="5">
    <location>
        <begin position="603"/>
        <end position="650"/>
    </location>
</feature>
<accession>A0A165HPR5</accession>
<dbReference type="PANTHER" id="PTHR46494:SF1">
    <property type="entry name" value="CORA FAMILY METAL ION TRANSPORTER (EUROFUNG)"/>
    <property type="match status" value="1"/>
</dbReference>
<dbReference type="GO" id="GO:0000287">
    <property type="term" value="F:magnesium ion binding"/>
    <property type="evidence" value="ECO:0007669"/>
    <property type="project" value="TreeGrafter"/>
</dbReference>
<feature type="transmembrane region" description="Helical" evidence="6">
    <location>
        <begin position="533"/>
        <end position="552"/>
    </location>
</feature>
<feature type="region of interest" description="Disordered" evidence="5">
    <location>
        <begin position="1"/>
        <end position="99"/>
    </location>
</feature>
<evidence type="ECO:0000256" key="5">
    <source>
        <dbReference type="SAM" id="MobiDB-lite"/>
    </source>
</evidence>
<gene>
    <name evidence="7" type="ORF">EXIGLDRAFT_718560</name>
</gene>
<evidence type="ECO:0000256" key="6">
    <source>
        <dbReference type="SAM" id="Phobius"/>
    </source>
</evidence>
<evidence type="ECO:0000313" key="8">
    <source>
        <dbReference type="Proteomes" id="UP000077266"/>
    </source>
</evidence>
<feature type="transmembrane region" description="Helical" evidence="6">
    <location>
        <begin position="355"/>
        <end position="377"/>
    </location>
</feature>
<comment type="subcellular location">
    <subcellularLocation>
        <location evidence="1">Cell membrane</location>
        <topology evidence="1">Multi-pass membrane protein</topology>
    </subcellularLocation>
</comment>
<dbReference type="EMBL" id="KV426011">
    <property type="protein sequence ID" value="KZV92283.1"/>
    <property type="molecule type" value="Genomic_DNA"/>
</dbReference>